<dbReference type="RefSeq" id="WP_344793117.1">
    <property type="nucleotide sequence ID" value="NZ_BAABAU010000001.1"/>
</dbReference>
<gene>
    <name evidence="2" type="ORF">GCM10022256_01360</name>
</gene>
<sequence>MKPAALPPDLAARPFLVREALPLTGSERLRRLDLCAPTRGVRAPPDTALTPAILRLVLGPSQFISHTTAARLHGLPVPTREQETLHVSTVGDGSVMRRAGVTGHRIAQDLAQVDSAGPVRASTPAACWAESATLLALDDLIVLGDAVIARNRPGSVADLAALVRLRAGRRRAGVLREALRLIREGSESPQETRLRLLIVRAGHPEPALNVPVLDSRGRSIGRPDLSYPELRIGIEYEGDHHRTDVGTWRSDIRRRERFAAEGWRTLRVVADDLTVHAQSFLTRLERARSVAAAERGATSRDRTRRRVGAPGGDD</sequence>
<name>A0ABP8DX35_9MICO</name>
<dbReference type="SUPFAM" id="SSF52980">
    <property type="entry name" value="Restriction endonuclease-like"/>
    <property type="match status" value="1"/>
</dbReference>
<keyword evidence="3" id="KW-1185">Reference proteome</keyword>
<comment type="caution">
    <text evidence="2">The sequence shown here is derived from an EMBL/GenBank/DDBJ whole genome shotgun (WGS) entry which is preliminary data.</text>
</comment>
<feature type="region of interest" description="Disordered" evidence="1">
    <location>
        <begin position="292"/>
        <end position="314"/>
    </location>
</feature>
<dbReference type="Proteomes" id="UP001501594">
    <property type="component" value="Unassembled WGS sequence"/>
</dbReference>
<reference evidence="3" key="1">
    <citation type="journal article" date="2019" name="Int. J. Syst. Evol. Microbiol.">
        <title>The Global Catalogue of Microorganisms (GCM) 10K type strain sequencing project: providing services to taxonomists for standard genome sequencing and annotation.</title>
        <authorList>
            <consortium name="The Broad Institute Genomics Platform"/>
            <consortium name="The Broad Institute Genome Sequencing Center for Infectious Disease"/>
            <person name="Wu L."/>
            <person name="Ma J."/>
        </authorList>
    </citation>
    <scope>NUCLEOTIDE SEQUENCE [LARGE SCALE GENOMIC DNA]</scope>
    <source>
        <strain evidence="3">JCM 17442</strain>
    </source>
</reference>
<evidence type="ECO:0008006" key="4">
    <source>
        <dbReference type="Google" id="ProtNLM"/>
    </source>
</evidence>
<dbReference type="EMBL" id="BAABAU010000001">
    <property type="protein sequence ID" value="GAA4264524.1"/>
    <property type="molecule type" value="Genomic_DNA"/>
</dbReference>
<evidence type="ECO:0000313" key="2">
    <source>
        <dbReference type="EMBL" id="GAA4264524.1"/>
    </source>
</evidence>
<dbReference type="Gene3D" id="3.40.960.10">
    <property type="entry name" value="VSR Endonuclease"/>
    <property type="match status" value="1"/>
</dbReference>
<evidence type="ECO:0000313" key="3">
    <source>
        <dbReference type="Proteomes" id="UP001501594"/>
    </source>
</evidence>
<proteinExistence type="predicted"/>
<organism evidence="2 3">
    <name type="scientific">Frondihabitans peucedani</name>
    <dbReference type="NCBI Taxonomy" id="598626"/>
    <lineage>
        <taxon>Bacteria</taxon>
        <taxon>Bacillati</taxon>
        <taxon>Actinomycetota</taxon>
        <taxon>Actinomycetes</taxon>
        <taxon>Micrococcales</taxon>
        <taxon>Microbacteriaceae</taxon>
        <taxon>Frondihabitans</taxon>
    </lineage>
</organism>
<evidence type="ECO:0000256" key="1">
    <source>
        <dbReference type="SAM" id="MobiDB-lite"/>
    </source>
</evidence>
<dbReference type="InterPro" id="IPR011335">
    <property type="entry name" value="Restrct_endonuc-II-like"/>
</dbReference>
<protein>
    <recommendedName>
        <fullName evidence="4">DUF559 domain-containing protein</fullName>
    </recommendedName>
</protein>
<accession>A0ABP8DX35</accession>